<dbReference type="EMBL" id="LT629732">
    <property type="protein sequence ID" value="SDS33482.1"/>
    <property type="molecule type" value="Genomic_DNA"/>
</dbReference>
<dbReference type="InterPro" id="IPR008979">
    <property type="entry name" value="Galactose-bd-like_sf"/>
</dbReference>
<evidence type="ECO:0000259" key="3">
    <source>
        <dbReference type="Pfam" id="PF00703"/>
    </source>
</evidence>
<evidence type="ECO:0000313" key="6">
    <source>
        <dbReference type="EMBL" id="SDS33482.1"/>
    </source>
</evidence>
<feature type="compositionally biased region" description="Low complexity" evidence="2">
    <location>
        <begin position="1"/>
        <end position="29"/>
    </location>
</feature>
<dbReference type="PANTHER" id="PTHR42732">
    <property type="entry name" value="BETA-GALACTOSIDASE"/>
    <property type="match status" value="1"/>
</dbReference>
<reference evidence="6 7" key="1">
    <citation type="submission" date="2016-10" db="EMBL/GenBank/DDBJ databases">
        <authorList>
            <person name="de Groot N.N."/>
        </authorList>
    </citation>
    <scope>NUCLEOTIDE SEQUENCE [LARGE SCALE GENOMIC DNA]</scope>
    <source>
        <strain evidence="6 7">DSM 22024</strain>
    </source>
</reference>
<keyword evidence="7" id="KW-1185">Reference proteome</keyword>
<dbReference type="InterPro" id="IPR006103">
    <property type="entry name" value="Glyco_hydro_2_cat"/>
</dbReference>
<evidence type="ECO:0000259" key="4">
    <source>
        <dbReference type="Pfam" id="PF02836"/>
    </source>
</evidence>
<dbReference type="STRING" id="117157.SAMN04489717_2365"/>
<dbReference type="Gene3D" id="3.20.20.80">
    <property type="entry name" value="Glycosidases"/>
    <property type="match status" value="1"/>
</dbReference>
<accession>A0A1H1RCQ4</accession>
<dbReference type="RefSeq" id="WP_241827921.1">
    <property type="nucleotide sequence ID" value="NZ_LT629732.1"/>
</dbReference>
<feature type="region of interest" description="Disordered" evidence="2">
    <location>
        <begin position="1"/>
        <end position="37"/>
    </location>
</feature>
<protein>
    <submittedName>
        <fullName evidence="6">Glycosyl hydrolases family 2, TIM barrel domain</fullName>
    </submittedName>
</protein>
<proteinExistence type="inferred from homology"/>
<feature type="region of interest" description="Disordered" evidence="2">
    <location>
        <begin position="615"/>
        <end position="647"/>
    </location>
</feature>
<dbReference type="Pfam" id="PF02837">
    <property type="entry name" value="Glyco_hydro_2_N"/>
    <property type="match status" value="1"/>
</dbReference>
<dbReference type="InterPro" id="IPR036156">
    <property type="entry name" value="Beta-gal/glucu_dom_sf"/>
</dbReference>
<gene>
    <name evidence="6" type="ORF">SAMN04489717_2365</name>
</gene>
<organism evidence="6 7">
    <name type="scientific">Actinopolymorpha singaporensis</name>
    <dbReference type="NCBI Taxonomy" id="117157"/>
    <lineage>
        <taxon>Bacteria</taxon>
        <taxon>Bacillati</taxon>
        <taxon>Actinomycetota</taxon>
        <taxon>Actinomycetes</taxon>
        <taxon>Propionibacteriales</taxon>
        <taxon>Actinopolymorphaceae</taxon>
        <taxon>Actinopolymorpha</taxon>
    </lineage>
</organism>
<dbReference type="SUPFAM" id="SSF51445">
    <property type="entry name" value="(Trans)glycosidases"/>
    <property type="match status" value="1"/>
</dbReference>
<dbReference type="SUPFAM" id="SSF49785">
    <property type="entry name" value="Galactose-binding domain-like"/>
    <property type="match status" value="1"/>
</dbReference>
<dbReference type="InterPro" id="IPR006102">
    <property type="entry name" value="Ig-like_GH2"/>
</dbReference>
<dbReference type="Pfam" id="PF00703">
    <property type="entry name" value="Glyco_hydro_2"/>
    <property type="match status" value="1"/>
</dbReference>
<dbReference type="InterPro" id="IPR017853">
    <property type="entry name" value="GH"/>
</dbReference>
<dbReference type="PANTHER" id="PTHR42732:SF2">
    <property type="entry name" value="BETA-MANNOSIDASE"/>
    <property type="match status" value="1"/>
</dbReference>
<dbReference type="AlphaFoldDB" id="A0A1H1RCQ4"/>
<evidence type="ECO:0000256" key="1">
    <source>
        <dbReference type="ARBA" id="ARBA00007401"/>
    </source>
</evidence>
<sequence>MTDPPIDPATDPTADPAPDPTADSSADPSAHPRPQVRRETWTDLCGLWRFAFDDGDEGLARRWFESGKAEVFDRNIRVPYPPESKLSEVHDPSFHPVVWYERTFTAVPPPDGDRILLHFGAVDYSATVWVNGARVGGHEGGHTPFTFDVTEALRDGGEQTVVVRAEDLPTDASQPRGKQCRSPEPEGIFYDRTTGIWQPVWLETVPALHIAGLAWTSDLEAGTVQLELTLNRMPASPVELDVRLDLTGELLARQTVQVGEQTSHIVLTVPDLLGGRAGRLLWSPESPTLVDATLALHGGEQPGDEVFSYVGLRSVGIRDGLFLLNGRPYYLRMVLEQGFWPQSHLAAPDADALRREVELTKGLGFTGVRVHQKVEDPRFLYWCDRLGLLVWGEMANTFEYSTRAVDRLTREWTEAVRRDRSHPCIVCWVPLNESWGVPHIATSEQQRSFATALYHLTRAIDPTRPVISNDGWEHTDSDIWGVHDYTPRGASIQERYGSPEEIRRTLYGPGPGRHKVLLTEPEREGQPVVLTEFGGLSYLPRADDKWFGYSTVDSPEALRDRFGELVGAILDSPELAGFCYTQLTDTQQERNGLLTEDRTPKLPVEQIHEIVTRPSRAIPAEEVDAYRRATRQAQRQQQKPPGKETAP</sequence>
<dbReference type="Proteomes" id="UP000198983">
    <property type="component" value="Chromosome I"/>
</dbReference>
<dbReference type="InterPro" id="IPR051913">
    <property type="entry name" value="GH2_Domain-Containing"/>
</dbReference>
<evidence type="ECO:0000313" key="7">
    <source>
        <dbReference type="Proteomes" id="UP000198983"/>
    </source>
</evidence>
<dbReference type="Gene3D" id="2.60.120.260">
    <property type="entry name" value="Galactose-binding domain-like"/>
    <property type="match status" value="1"/>
</dbReference>
<dbReference type="SUPFAM" id="SSF49303">
    <property type="entry name" value="beta-Galactosidase/glucuronidase domain"/>
    <property type="match status" value="1"/>
</dbReference>
<dbReference type="GO" id="GO:0005975">
    <property type="term" value="P:carbohydrate metabolic process"/>
    <property type="evidence" value="ECO:0007669"/>
    <property type="project" value="InterPro"/>
</dbReference>
<feature type="domain" description="Glycosyl hydrolases family 2 sugar binding" evidence="5">
    <location>
        <begin position="43"/>
        <end position="163"/>
    </location>
</feature>
<evidence type="ECO:0000259" key="5">
    <source>
        <dbReference type="Pfam" id="PF02837"/>
    </source>
</evidence>
<dbReference type="InterPro" id="IPR006104">
    <property type="entry name" value="Glyco_hydro_2_N"/>
</dbReference>
<comment type="similarity">
    <text evidence="1">Belongs to the glycosyl hydrolase 2 family.</text>
</comment>
<feature type="domain" description="Glycoside hydrolase family 2 immunoglobulin-like beta-sandwich" evidence="3">
    <location>
        <begin position="209"/>
        <end position="313"/>
    </location>
</feature>
<name>A0A1H1RCQ4_9ACTN</name>
<evidence type="ECO:0000256" key="2">
    <source>
        <dbReference type="SAM" id="MobiDB-lite"/>
    </source>
</evidence>
<feature type="domain" description="Glycoside hydrolase family 2 catalytic" evidence="4">
    <location>
        <begin position="315"/>
        <end position="534"/>
    </location>
</feature>
<dbReference type="GO" id="GO:0004553">
    <property type="term" value="F:hydrolase activity, hydrolyzing O-glycosyl compounds"/>
    <property type="evidence" value="ECO:0007669"/>
    <property type="project" value="InterPro"/>
</dbReference>
<keyword evidence="6" id="KW-0378">Hydrolase</keyword>
<dbReference type="Pfam" id="PF02836">
    <property type="entry name" value="Glyco_hydro_2_C"/>
    <property type="match status" value="1"/>
</dbReference>